<comment type="catalytic activity">
    <reaction evidence="1">
        <text>ATP + protein L-histidine = ADP + protein N-phospho-L-histidine.</text>
        <dbReference type="EC" id="2.7.13.3"/>
    </reaction>
</comment>
<name>A0A4U3KX20_9BACT</name>
<accession>A0A4U3KX20</accession>
<dbReference type="OrthoDB" id="1301080at2"/>
<dbReference type="Gene3D" id="3.30.450.20">
    <property type="entry name" value="PAS domain"/>
    <property type="match status" value="1"/>
</dbReference>
<reference evidence="7 8" key="1">
    <citation type="submission" date="2019-05" db="EMBL/GenBank/DDBJ databases">
        <title>Panacibacter sp. strain 17mud1-8 Genome sequencing and assembly.</title>
        <authorList>
            <person name="Chhetri G."/>
        </authorList>
    </citation>
    <scope>NUCLEOTIDE SEQUENCE [LARGE SCALE GENOMIC DNA]</scope>
    <source>
        <strain evidence="7 8">17mud1-8</strain>
    </source>
</reference>
<evidence type="ECO:0000259" key="6">
    <source>
        <dbReference type="PROSITE" id="PS50109"/>
    </source>
</evidence>
<dbReference type="PRINTS" id="PR00344">
    <property type="entry name" value="BCTRLSENSOR"/>
</dbReference>
<dbReference type="InterPro" id="IPR005467">
    <property type="entry name" value="His_kinase_dom"/>
</dbReference>
<dbReference type="Gene3D" id="1.10.287.130">
    <property type="match status" value="1"/>
</dbReference>
<evidence type="ECO:0000313" key="8">
    <source>
        <dbReference type="Proteomes" id="UP000305848"/>
    </source>
</evidence>
<evidence type="ECO:0000256" key="5">
    <source>
        <dbReference type="ARBA" id="ARBA00022777"/>
    </source>
</evidence>
<feature type="domain" description="Histidine kinase" evidence="6">
    <location>
        <begin position="146"/>
        <end position="365"/>
    </location>
</feature>
<sequence>MNEPLSFDVSLLLGEHSNLTDDVIFAFQPQENKLLFLSAAFEKVWNMPREAVDSDLSLLINTVHPDDRLFIINAFTAIQQTKQKQRIEVRLMLTDQQEKWIGVNAYLTQYNGINTIIGTATDITAYKEYGNILYKFANKKNAILDILSHDLVSPIGNIQACARLLLKHAGPDGDEIVNKMLNIITENSERSIKMIRDLVNKEVLESSEVPLIMQRTDIIQRIAEVIEQYKRSYHTIKQQIAMVSNVNSLYINVDETKFMQVINNLLSNALKFTRDTDEIKVIVEDGEAAVLLKVVDTGVGIPADMQPFIFDKFTKARRPGIHGEPTTGLGLSIIKTIVEWHKGHIWFESAEEKGTTFFVQIPKNNQ</sequence>
<dbReference type="AlphaFoldDB" id="A0A4U3KX20"/>
<dbReference type="InterPro" id="IPR036890">
    <property type="entry name" value="HATPase_C_sf"/>
</dbReference>
<evidence type="ECO:0000256" key="2">
    <source>
        <dbReference type="ARBA" id="ARBA00012438"/>
    </source>
</evidence>
<dbReference type="EMBL" id="SZQL01000013">
    <property type="protein sequence ID" value="TKK66942.1"/>
    <property type="molecule type" value="Genomic_DNA"/>
</dbReference>
<dbReference type="Pfam" id="PF08447">
    <property type="entry name" value="PAS_3"/>
    <property type="match status" value="1"/>
</dbReference>
<dbReference type="PANTHER" id="PTHR43547">
    <property type="entry name" value="TWO-COMPONENT HISTIDINE KINASE"/>
    <property type="match status" value="1"/>
</dbReference>
<evidence type="ECO:0000256" key="1">
    <source>
        <dbReference type="ARBA" id="ARBA00000085"/>
    </source>
</evidence>
<dbReference type="EC" id="2.7.13.3" evidence="2"/>
<dbReference type="InterPro" id="IPR036097">
    <property type="entry name" value="HisK_dim/P_sf"/>
</dbReference>
<dbReference type="InterPro" id="IPR000014">
    <property type="entry name" value="PAS"/>
</dbReference>
<keyword evidence="5 7" id="KW-0418">Kinase</keyword>
<dbReference type="InterPro" id="IPR004358">
    <property type="entry name" value="Sig_transdc_His_kin-like_C"/>
</dbReference>
<comment type="caution">
    <text evidence="7">The sequence shown here is derived from an EMBL/GenBank/DDBJ whole genome shotgun (WGS) entry which is preliminary data.</text>
</comment>
<dbReference type="SUPFAM" id="SSF55785">
    <property type="entry name" value="PYP-like sensor domain (PAS domain)"/>
    <property type="match status" value="1"/>
</dbReference>
<evidence type="ECO:0000313" key="7">
    <source>
        <dbReference type="EMBL" id="TKK66942.1"/>
    </source>
</evidence>
<dbReference type="PROSITE" id="PS50109">
    <property type="entry name" value="HIS_KIN"/>
    <property type="match status" value="1"/>
</dbReference>
<dbReference type="Pfam" id="PF02518">
    <property type="entry name" value="HATPase_c"/>
    <property type="match status" value="1"/>
</dbReference>
<keyword evidence="3" id="KW-0597">Phosphoprotein</keyword>
<dbReference type="SMART" id="SM00387">
    <property type="entry name" value="HATPase_c"/>
    <property type="match status" value="1"/>
</dbReference>
<dbReference type="SUPFAM" id="SSF55874">
    <property type="entry name" value="ATPase domain of HSP90 chaperone/DNA topoisomerase II/histidine kinase"/>
    <property type="match status" value="1"/>
</dbReference>
<evidence type="ECO:0000256" key="4">
    <source>
        <dbReference type="ARBA" id="ARBA00022679"/>
    </source>
</evidence>
<dbReference type="CDD" id="cd00075">
    <property type="entry name" value="HATPase"/>
    <property type="match status" value="1"/>
</dbReference>
<keyword evidence="4" id="KW-0808">Transferase</keyword>
<dbReference type="RefSeq" id="WP_137262759.1">
    <property type="nucleotide sequence ID" value="NZ_SZQL01000013.1"/>
</dbReference>
<dbReference type="SUPFAM" id="SSF47384">
    <property type="entry name" value="Homodimeric domain of signal transducing histidine kinase"/>
    <property type="match status" value="1"/>
</dbReference>
<dbReference type="GO" id="GO:0000155">
    <property type="term" value="F:phosphorelay sensor kinase activity"/>
    <property type="evidence" value="ECO:0007669"/>
    <property type="project" value="InterPro"/>
</dbReference>
<keyword evidence="8" id="KW-1185">Reference proteome</keyword>
<dbReference type="Gene3D" id="3.30.565.10">
    <property type="entry name" value="Histidine kinase-like ATPase, C-terminal domain"/>
    <property type="match status" value="1"/>
</dbReference>
<dbReference type="InterPro" id="IPR013655">
    <property type="entry name" value="PAS_fold_3"/>
</dbReference>
<dbReference type="InterPro" id="IPR003594">
    <property type="entry name" value="HATPase_dom"/>
</dbReference>
<protein>
    <recommendedName>
        <fullName evidence="2">histidine kinase</fullName>
        <ecNumber evidence="2">2.7.13.3</ecNumber>
    </recommendedName>
</protein>
<gene>
    <name evidence="7" type="ORF">FC093_15690</name>
</gene>
<dbReference type="PANTHER" id="PTHR43547:SF2">
    <property type="entry name" value="HYBRID SIGNAL TRANSDUCTION HISTIDINE KINASE C"/>
    <property type="match status" value="1"/>
</dbReference>
<evidence type="ECO:0000256" key="3">
    <source>
        <dbReference type="ARBA" id="ARBA00022553"/>
    </source>
</evidence>
<dbReference type="CDD" id="cd00130">
    <property type="entry name" value="PAS"/>
    <property type="match status" value="1"/>
</dbReference>
<dbReference type="InterPro" id="IPR035965">
    <property type="entry name" value="PAS-like_dom_sf"/>
</dbReference>
<dbReference type="FunFam" id="3.30.565.10:FF:000006">
    <property type="entry name" value="Sensor histidine kinase WalK"/>
    <property type="match status" value="1"/>
</dbReference>
<dbReference type="Proteomes" id="UP000305848">
    <property type="component" value="Unassembled WGS sequence"/>
</dbReference>
<organism evidence="7 8">
    <name type="scientific">Ilyomonas limi</name>
    <dbReference type="NCBI Taxonomy" id="2575867"/>
    <lineage>
        <taxon>Bacteria</taxon>
        <taxon>Pseudomonadati</taxon>
        <taxon>Bacteroidota</taxon>
        <taxon>Chitinophagia</taxon>
        <taxon>Chitinophagales</taxon>
        <taxon>Chitinophagaceae</taxon>
        <taxon>Ilyomonas</taxon>
    </lineage>
</organism>
<proteinExistence type="predicted"/>